<comment type="function">
    <text evidence="9">Required for the maintenance of the structure of the mitochondrial inner membrane. Involved in mitochondrial morphology. Causes growth arrest when highly overexpressed.</text>
</comment>
<evidence type="ECO:0000256" key="1">
    <source>
        <dbReference type="ARBA" id="ARBA00007472"/>
    </source>
</evidence>
<keyword evidence="7 10" id="KW-0496">Mitochondrion</keyword>
<evidence type="ECO:0000256" key="4">
    <source>
        <dbReference type="ARBA" id="ARBA00022946"/>
    </source>
</evidence>
<evidence type="ECO:0000256" key="7">
    <source>
        <dbReference type="ARBA" id="ARBA00023128"/>
    </source>
</evidence>
<protein>
    <recommendedName>
        <fullName evidence="10">Sensitive to high expression protein 9, mitochondrial</fullName>
    </recommendedName>
</protein>
<name>A0AAD5SIL0_9FUNG</name>
<comment type="subcellular location">
    <subcellularLocation>
        <location evidence="10">Mitochondrion inner membrane</location>
        <topology evidence="10">Multi-pass membrane protein</topology>
    </subcellularLocation>
</comment>
<feature type="transmembrane region" description="Helical" evidence="10">
    <location>
        <begin position="415"/>
        <end position="433"/>
    </location>
</feature>
<accession>A0AAD5SIL0</accession>
<evidence type="ECO:0000256" key="8">
    <source>
        <dbReference type="ARBA" id="ARBA00023136"/>
    </source>
</evidence>
<evidence type="ECO:0000256" key="6">
    <source>
        <dbReference type="ARBA" id="ARBA00023054"/>
    </source>
</evidence>
<sequence>MTSIRAYTTRIWGRQPTIVPRAARHPLGAAQVALQIQCQRTLRSGTRGPPTEPLEPLPFETTSGNLLQRSDVSKEEQPSLEARSTTEELPTADNTAQTSANSSPPPPAASPPIDKSKASTTQDTPDDDSPPINQTASPTDKTRNAVLSVATHQKEELSRSATRIHSRLTEQILPEISSMLNTATGYSVVQDCKNRVLAKDAELNSARERSDHAKNLYERNIEDRRKCQKELNSLLQRKDSWLDADITRFTELYRRDLSLEQAEGAAKKDYDAAVENFERCHREYLNEIRERYIEEQLYSDKIRRASTWWTWGLISVHFTLFLVIQLFVEPRKRANLERDVMTFIRDTSEKDKAAFQHQMRDELAPIVTAVNAIQDIPSSNSIVTTPQPAPAHQHETRSKSVSAAKKYWLSMDNSFWQGLGIGAAAAGVVAFLVNGR</sequence>
<comment type="similarity">
    <text evidence="1 10">Belongs to the SHE9 family.</text>
</comment>
<feature type="region of interest" description="Disordered" evidence="11">
    <location>
        <begin position="43"/>
        <end position="144"/>
    </location>
</feature>
<evidence type="ECO:0000256" key="9">
    <source>
        <dbReference type="ARBA" id="ARBA00024807"/>
    </source>
</evidence>
<comment type="subunit">
    <text evidence="10">Homooligomer.</text>
</comment>
<keyword evidence="13" id="KW-1185">Reference proteome</keyword>
<keyword evidence="6" id="KW-0175">Coiled coil</keyword>
<dbReference type="PANTHER" id="PTHR31961">
    <property type="entry name" value="SENSITIVE TO HIGH EXPRESSION PROTEIN 9, MITOCHONDRIAL"/>
    <property type="match status" value="1"/>
</dbReference>
<evidence type="ECO:0000256" key="3">
    <source>
        <dbReference type="ARBA" id="ARBA00022792"/>
    </source>
</evidence>
<reference evidence="12" key="1">
    <citation type="submission" date="2020-05" db="EMBL/GenBank/DDBJ databases">
        <title>Phylogenomic resolution of chytrid fungi.</title>
        <authorList>
            <person name="Stajich J.E."/>
            <person name="Amses K."/>
            <person name="Simmons R."/>
            <person name="Seto K."/>
            <person name="Myers J."/>
            <person name="Bonds A."/>
            <person name="Quandt C.A."/>
            <person name="Barry K."/>
            <person name="Liu P."/>
            <person name="Grigoriev I."/>
            <person name="Longcore J.E."/>
            <person name="James T.Y."/>
        </authorList>
    </citation>
    <scope>NUCLEOTIDE SEQUENCE</scope>
    <source>
        <strain evidence="12">JEL0318</strain>
    </source>
</reference>
<dbReference type="GO" id="GO:0007007">
    <property type="term" value="P:inner mitochondrial membrane organization"/>
    <property type="evidence" value="ECO:0007669"/>
    <property type="project" value="TreeGrafter"/>
</dbReference>
<evidence type="ECO:0000313" key="12">
    <source>
        <dbReference type="EMBL" id="KAJ3055416.1"/>
    </source>
</evidence>
<dbReference type="SUPFAM" id="SSF103657">
    <property type="entry name" value="BAR/IMD domain-like"/>
    <property type="match status" value="1"/>
</dbReference>
<evidence type="ECO:0000256" key="5">
    <source>
        <dbReference type="ARBA" id="ARBA00022989"/>
    </source>
</evidence>
<evidence type="ECO:0000256" key="2">
    <source>
        <dbReference type="ARBA" id="ARBA00022692"/>
    </source>
</evidence>
<feature type="transmembrane region" description="Helical" evidence="10">
    <location>
        <begin position="308"/>
        <end position="328"/>
    </location>
</feature>
<dbReference type="PANTHER" id="PTHR31961:SF3">
    <property type="entry name" value="SENSITIVE TO HIGH EXPRESSION PROTEIN 9, MITOCHONDRIAL"/>
    <property type="match status" value="1"/>
</dbReference>
<evidence type="ECO:0000256" key="11">
    <source>
        <dbReference type="SAM" id="MobiDB-lite"/>
    </source>
</evidence>
<dbReference type="InterPro" id="IPR008839">
    <property type="entry name" value="MDM33_fungi"/>
</dbReference>
<comment type="caution">
    <text evidence="12">The sequence shown here is derived from an EMBL/GenBank/DDBJ whole genome shotgun (WGS) entry which is preliminary data.</text>
</comment>
<gene>
    <name evidence="12" type="primary">SHE9</name>
    <name evidence="12" type="ORF">HK097_010617</name>
</gene>
<dbReference type="GO" id="GO:0005743">
    <property type="term" value="C:mitochondrial inner membrane"/>
    <property type="evidence" value="ECO:0007669"/>
    <property type="project" value="UniProtKB-SubCell"/>
</dbReference>
<dbReference type="AlphaFoldDB" id="A0AAD5SIL0"/>
<evidence type="ECO:0000313" key="13">
    <source>
        <dbReference type="Proteomes" id="UP001212841"/>
    </source>
</evidence>
<dbReference type="Proteomes" id="UP001212841">
    <property type="component" value="Unassembled WGS sequence"/>
</dbReference>
<keyword evidence="4 10" id="KW-0809">Transit peptide</keyword>
<proteinExistence type="inferred from homology"/>
<dbReference type="EMBL" id="JADGJD010000080">
    <property type="protein sequence ID" value="KAJ3055416.1"/>
    <property type="molecule type" value="Genomic_DNA"/>
</dbReference>
<keyword evidence="3 10" id="KW-0999">Mitochondrion inner membrane</keyword>
<organism evidence="12 13">
    <name type="scientific">Rhizophlyctis rosea</name>
    <dbReference type="NCBI Taxonomy" id="64517"/>
    <lineage>
        <taxon>Eukaryota</taxon>
        <taxon>Fungi</taxon>
        <taxon>Fungi incertae sedis</taxon>
        <taxon>Chytridiomycota</taxon>
        <taxon>Chytridiomycota incertae sedis</taxon>
        <taxon>Chytridiomycetes</taxon>
        <taxon>Rhizophlyctidales</taxon>
        <taxon>Rhizophlyctidaceae</taxon>
        <taxon>Rhizophlyctis</taxon>
    </lineage>
</organism>
<keyword evidence="2 10" id="KW-0812">Transmembrane</keyword>
<dbReference type="InterPro" id="IPR027267">
    <property type="entry name" value="AH/BAR_dom_sf"/>
</dbReference>
<keyword evidence="5 10" id="KW-1133">Transmembrane helix</keyword>
<dbReference type="Pfam" id="PF05546">
    <property type="entry name" value="She9_MDM33"/>
    <property type="match status" value="1"/>
</dbReference>
<keyword evidence="8 10" id="KW-0472">Membrane</keyword>
<evidence type="ECO:0000256" key="10">
    <source>
        <dbReference type="RuleBase" id="RU364128"/>
    </source>
</evidence>